<accession>U9UYW7</accession>
<proteinExistence type="predicted"/>
<gene>
    <name evidence="1" type="ORF">GLOINDRAFT_18118</name>
</gene>
<dbReference type="EMBL" id="KI276974">
    <property type="protein sequence ID" value="ESA20816.1"/>
    <property type="molecule type" value="Genomic_DNA"/>
</dbReference>
<protein>
    <submittedName>
        <fullName evidence="1">Uncharacterized protein</fullName>
    </submittedName>
</protein>
<organism evidence="1">
    <name type="scientific">Rhizophagus irregularis (strain DAOM 181602 / DAOM 197198 / MUCL 43194)</name>
    <name type="common">Arbuscular mycorrhizal fungus</name>
    <name type="synonym">Glomus intraradices</name>
    <dbReference type="NCBI Taxonomy" id="747089"/>
    <lineage>
        <taxon>Eukaryota</taxon>
        <taxon>Fungi</taxon>
        <taxon>Fungi incertae sedis</taxon>
        <taxon>Mucoromycota</taxon>
        <taxon>Glomeromycotina</taxon>
        <taxon>Glomeromycetes</taxon>
        <taxon>Glomerales</taxon>
        <taxon>Glomeraceae</taxon>
        <taxon>Rhizophagus</taxon>
    </lineage>
</organism>
<reference evidence="1" key="1">
    <citation type="submission" date="2013-07" db="EMBL/GenBank/DDBJ databases">
        <title>The genome of an arbuscular mycorrhizal fungus provides insights into the evolution of the oldest plant symbiosis.</title>
        <authorList>
            <consortium name="DOE Joint Genome Institute"/>
            <person name="Tisserant E."/>
            <person name="Malbreil M."/>
            <person name="Kuo A."/>
            <person name="Kohler A."/>
            <person name="Symeonidi A."/>
            <person name="Balestrini R."/>
            <person name="Charron P."/>
            <person name="Duensing N."/>
            <person name="Frei-dit-Frey N."/>
            <person name="Gianinazzi-Pearson V."/>
            <person name="Gilbert B."/>
            <person name="Handa Y."/>
            <person name="Hijri M."/>
            <person name="Kaul R."/>
            <person name="Kawaguchi M."/>
            <person name="Krajinski F."/>
            <person name="Lammers P."/>
            <person name="Lapierre D."/>
            <person name="Masclaux F.G."/>
            <person name="Murat C."/>
            <person name="Morin E."/>
            <person name="Ndikumana S."/>
            <person name="Pagni M."/>
            <person name="Petitpierre D."/>
            <person name="Requena N."/>
            <person name="Rosikiewicz P."/>
            <person name="Riley R."/>
            <person name="Saito K."/>
            <person name="San Clemente H."/>
            <person name="Shapiro H."/>
            <person name="van Tuinen D."/>
            <person name="Becard G."/>
            <person name="Bonfante P."/>
            <person name="Paszkowski U."/>
            <person name="Shachar-Hill Y."/>
            <person name="Young J.P."/>
            <person name="Sanders I.R."/>
            <person name="Henrissat B."/>
            <person name="Rensing S.A."/>
            <person name="Grigoriev I.V."/>
            <person name="Corradi N."/>
            <person name="Roux C."/>
            <person name="Martin F."/>
        </authorList>
    </citation>
    <scope>NUCLEOTIDE SEQUENCE</scope>
    <source>
        <strain evidence="1">DAOM 197198</strain>
    </source>
</reference>
<name>U9UYW7_RHIID</name>
<dbReference type="eggNOG" id="ENOG502RVHS">
    <property type="taxonomic scope" value="Eukaryota"/>
</dbReference>
<dbReference type="HOGENOM" id="CLU_000288_7_8_1"/>
<dbReference type="AlphaFoldDB" id="U9UYW7"/>
<sequence>MCGISQNPDTGNYIIVSQDEYCEKCSKQYTNIHDKWCLCQNNLTNWSGNKKIDELIQEMHLKINKSDIIISIVVEWIPYNQFINIKETAKDNNNTAIIYLAILKNGPLLYTNKEWIRNSYTSVVLKCLDTNEFFSKASNYNDIYGISQNPNTKEYIIVLSNNEYCEKCEMQLKIIDYSDKIVEWIPYNQFINITEIGKVDDNTAVYSAIWKNGPLYYKKKWIRKSNEKVVLNYLTLDIKEFFNKV</sequence>
<evidence type="ECO:0000313" key="1">
    <source>
        <dbReference type="EMBL" id="ESA20816.1"/>
    </source>
</evidence>